<accession>A0A6I6NAC1</accession>
<dbReference type="KEGG" id="sbro:GQF42_20090"/>
<sequence length="129" mass="13563">MTDFRPRRAVTALGLLGIALIHLLDLPGKLKETLYLGAAYILLIVASVGVAEYPMRRRDRRARPAATVLAAAVLLGCVVNRSVGLPGAMDDIGNWLEPLGPASVFVEAVVVVLGLSGLVDSMARGSTDV</sequence>
<dbReference type="AlphaFoldDB" id="A0A6I6NAC1"/>
<reference evidence="2 3" key="1">
    <citation type="submission" date="2019-12" db="EMBL/GenBank/DDBJ databases">
        <title>Streptomyces sp. strain T44 isolated from rhizosphere soil of Broussonetia papyrifera.</title>
        <authorList>
            <person name="Mo P."/>
        </authorList>
    </citation>
    <scope>NUCLEOTIDE SEQUENCE [LARGE SCALE GENOMIC DNA]</scope>
    <source>
        <strain evidence="2 3">T44</strain>
    </source>
</reference>
<dbReference type="EMBL" id="CP047020">
    <property type="protein sequence ID" value="QHA05286.1"/>
    <property type="molecule type" value="Genomic_DNA"/>
</dbReference>
<evidence type="ECO:0000313" key="2">
    <source>
        <dbReference type="EMBL" id="QHA05286.1"/>
    </source>
</evidence>
<keyword evidence="3" id="KW-1185">Reference proteome</keyword>
<feature type="transmembrane region" description="Helical" evidence="1">
    <location>
        <begin position="33"/>
        <end position="53"/>
    </location>
</feature>
<keyword evidence="1" id="KW-0812">Transmembrane</keyword>
<feature type="transmembrane region" description="Helical" evidence="1">
    <location>
        <begin position="65"/>
        <end position="83"/>
    </location>
</feature>
<dbReference type="Proteomes" id="UP000436138">
    <property type="component" value="Chromosome"/>
</dbReference>
<dbReference type="RefSeq" id="WP_158921832.1">
    <property type="nucleotide sequence ID" value="NZ_CP047020.1"/>
</dbReference>
<evidence type="ECO:0000256" key="1">
    <source>
        <dbReference type="SAM" id="Phobius"/>
    </source>
</evidence>
<name>A0A6I6NAC1_9ACTN</name>
<organism evidence="2 3">
    <name type="scientific">Streptomyces broussonetiae</name>
    <dbReference type="NCBI Taxonomy" id="2686304"/>
    <lineage>
        <taxon>Bacteria</taxon>
        <taxon>Bacillati</taxon>
        <taxon>Actinomycetota</taxon>
        <taxon>Actinomycetes</taxon>
        <taxon>Kitasatosporales</taxon>
        <taxon>Streptomycetaceae</taxon>
        <taxon>Streptomyces</taxon>
    </lineage>
</organism>
<keyword evidence="1" id="KW-1133">Transmembrane helix</keyword>
<feature type="transmembrane region" description="Helical" evidence="1">
    <location>
        <begin position="103"/>
        <end position="123"/>
    </location>
</feature>
<proteinExistence type="predicted"/>
<evidence type="ECO:0000313" key="3">
    <source>
        <dbReference type="Proteomes" id="UP000436138"/>
    </source>
</evidence>
<protein>
    <submittedName>
        <fullName evidence="2">Uncharacterized protein</fullName>
    </submittedName>
</protein>
<gene>
    <name evidence="2" type="ORF">GQF42_20090</name>
</gene>
<keyword evidence="1" id="KW-0472">Membrane</keyword>